<dbReference type="Proteomes" id="UP000233524">
    <property type="component" value="Unassembled WGS sequence"/>
</dbReference>
<comment type="caution">
    <text evidence="3">The sequence shown here is derived from an EMBL/GenBank/DDBJ whole genome shotgun (WGS) entry which is preliminary data.</text>
</comment>
<dbReference type="STRING" id="41688.A0A2N3N4P8"/>
<feature type="compositionally biased region" description="Polar residues" evidence="1">
    <location>
        <begin position="198"/>
        <end position="207"/>
    </location>
</feature>
<evidence type="ECO:0000313" key="4">
    <source>
        <dbReference type="Proteomes" id="UP000233524"/>
    </source>
</evidence>
<dbReference type="AlphaFoldDB" id="A0A2N3N4P8"/>
<keyword evidence="2" id="KW-1133">Transmembrane helix</keyword>
<feature type="region of interest" description="Disordered" evidence="1">
    <location>
        <begin position="1"/>
        <end position="35"/>
    </location>
</feature>
<feature type="transmembrane region" description="Helical" evidence="2">
    <location>
        <begin position="597"/>
        <end position="623"/>
    </location>
</feature>
<feature type="transmembrane region" description="Helical" evidence="2">
    <location>
        <begin position="414"/>
        <end position="432"/>
    </location>
</feature>
<proteinExistence type="predicted"/>
<feature type="transmembrane region" description="Helical" evidence="2">
    <location>
        <begin position="346"/>
        <end position="364"/>
    </location>
</feature>
<feature type="region of interest" description="Disordered" evidence="1">
    <location>
        <begin position="159"/>
        <end position="217"/>
    </location>
</feature>
<evidence type="ECO:0000256" key="1">
    <source>
        <dbReference type="SAM" id="MobiDB-lite"/>
    </source>
</evidence>
<keyword evidence="2" id="KW-0812">Transmembrane</keyword>
<feature type="transmembrane region" description="Helical" evidence="2">
    <location>
        <begin position="71"/>
        <end position="89"/>
    </location>
</feature>
<feature type="transmembrane region" description="Helical" evidence="2">
    <location>
        <begin position="746"/>
        <end position="765"/>
    </location>
</feature>
<dbReference type="VEuPathDB" id="FungiDB:jhhlp_005997"/>
<evidence type="ECO:0000256" key="2">
    <source>
        <dbReference type="SAM" id="Phobius"/>
    </source>
</evidence>
<dbReference type="InterPro" id="IPR021840">
    <property type="entry name" value="DUF3433"/>
</dbReference>
<accession>A0A2N3N4P8</accession>
<name>A0A2N3N4P8_9PEZI</name>
<feature type="compositionally biased region" description="Low complexity" evidence="1">
    <location>
        <begin position="165"/>
        <end position="184"/>
    </location>
</feature>
<evidence type="ECO:0000313" key="3">
    <source>
        <dbReference type="EMBL" id="PKS07395.1"/>
    </source>
</evidence>
<keyword evidence="2" id="KW-0472">Membrane</keyword>
<dbReference type="OrthoDB" id="5428901at2759"/>
<feature type="transmembrane region" description="Helical" evidence="2">
    <location>
        <begin position="708"/>
        <end position="726"/>
    </location>
</feature>
<protein>
    <submittedName>
        <fullName evidence="3">Uncharacterized protein</fullName>
    </submittedName>
</protein>
<dbReference type="PANTHER" id="PTHR37544">
    <property type="entry name" value="SPRAY-RELATED"/>
    <property type="match status" value="1"/>
</dbReference>
<feature type="transmembrane region" description="Helical" evidence="2">
    <location>
        <begin position="467"/>
        <end position="488"/>
    </location>
</feature>
<dbReference type="EMBL" id="NLAX01000701">
    <property type="protein sequence ID" value="PKS07395.1"/>
    <property type="molecule type" value="Genomic_DNA"/>
</dbReference>
<feature type="region of interest" description="Disordered" evidence="1">
    <location>
        <begin position="566"/>
        <end position="589"/>
    </location>
</feature>
<gene>
    <name evidence="3" type="ORF">jhhlp_005997</name>
</gene>
<keyword evidence="4" id="KW-1185">Reference proteome</keyword>
<dbReference type="InParanoid" id="A0A2N3N4P8"/>
<organism evidence="3 4">
    <name type="scientific">Lomentospora prolificans</name>
    <dbReference type="NCBI Taxonomy" id="41688"/>
    <lineage>
        <taxon>Eukaryota</taxon>
        <taxon>Fungi</taxon>
        <taxon>Dikarya</taxon>
        <taxon>Ascomycota</taxon>
        <taxon>Pezizomycotina</taxon>
        <taxon>Sordariomycetes</taxon>
        <taxon>Hypocreomycetidae</taxon>
        <taxon>Microascales</taxon>
        <taxon>Microascaceae</taxon>
        <taxon>Lomentospora</taxon>
    </lineage>
</organism>
<feature type="region of interest" description="Disordered" evidence="1">
    <location>
        <begin position="134"/>
        <end position="153"/>
    </location>
</feature>
<feature type="transmembrane region" description="Helical" evidence="2">
    <location>
        <begin position="643"/>
        <end position="660"/>
    </location>
</feature>
<dbReference type="Pfam" id="PF11915">
    <property type="entry name" value="DUF3433"/>
    <property type="match status" value="2"/>
</dbReference>
<dbReference type="PANTHER" id="PTHR37544:SF3">
    <property type="entry name" value="SPRAY"/>
    <property type="match status" value="1"/>
</dbReference>
<sequence>MAYQQASQHEIPGSMGPVHPQYPPGYQAPTGYEGAGGYDMQQKGAEVYRQSQVVPVPPSSRPLPNHRPITLRWPFLCVIIAVIMGYMAMTEYALQRLPAETGRGEVRPYTELESDKRKTIEAGGITSTIGLIISTPSITPAPTPTVPGAQRRVPQEGAATPIVPPADSIPSDPLSDPPADQNPNQDPPSGDPVDEDPGNNNDVTVTASVPPDKHGNLETTIPIIETPVQIPTVIDGVSTTVTSTSTINNLVTTVPNYITPDVRTLTDSNGVPTATVVSTPPPMSTPTVITTTNSLGQPTVLTTDVLVTPSVSTLTDSNGVPTATQTFYPAQPTGRVLVIRTSKRDYFAGFFLPTILSILLAIPIRMIDLNVQMYYPFHELTRAEGAPADQSILLRMGGIFSLRTALRAMTQKKLLPLLSTVLVWCSMILIPLSTEAISLKLYGLTDRCTMDNGKDCMMVLAVYTIPARATMALLAFMIVLLCFIMISLRRWKSGVAHNPWSVAGMASLTTNPQTRAAIAALPTRTKNLRYSQMLKYLQHKSFRLGYFVNTRGEVEYGVMVQSEGPPLEVPSSEDNSDTWEFDESPKGRKGRRVRNRLPFLMLSVAGRCVFALFLAGILIIAIHYRWFTADDSAFNLFMSETNFGVRFLFTCFGVAINFFWSSMFEGMSIMSPYQLMAASPQPAERSILLSPPSNSFTGLWSALKRRHFYLAIAALAASVAEFLPILLNNVPFRVTQTWETSMICTYTSMAVLALMLILVIATFFMRWPEMPVDPTTVAGAMYYVCDSRMVWSFSELSMAGKAERNGRINRMGAMYEYGPIWGLSGQRRLGTDMADGNRIG</sequence>
<reference evidence="3 4" key="1">
    <citation type="journal article" date="2017" name="G3 (Bethesda)">
        <title>First Draft Genome Sequence of the Pathogenic Fungus Lomentospora prolificans (Formerly Scedosporium prolificans).</title>
        <authorList>
            <person name="Luo R."/>
            <person name="Zimin A."/>
            <person name="Workman R."/>
            <person name="Fan Y."/>
            <person name="Pertea G."/>
            <person name="Grossman N."/>
            <person name="Wear M.P."/>
            <person name="Jia B."/>
            <person name="Miller H."/>
            <person name="Casadevall A."/>
            <person name="Timp W."/>
            <person name="Zhang S.X."/>
            <person name="Salzberg S.L."/>
        </authorList>
    </citation>
    <scope>NUCLEOTIDE SEQUENCE [LARGE SCALE GENOMIC DNA]</scope>
    <source>
        <strain evidence="3 4">JHH-5317</strain>
    </source>
</reference>